<gene>
    <name evidence="1" type="ORF">AVEN_214467_1</name>
</gene>
<dbReference type="EMBL" id="BGPR01000252">
    <property type="protein sequence ID" value="GBM08136.1"/>
    <property type="molecule type" value="Genomic_DNA"/>
</dbReference>
<comment type="caution">
    <text evidence="1">The sequence shown here is derived from an EMBL/GenBank/DDBJ whole genome shotgun (WGS) entry which is preliminary data.</text>
</comment>
<proteinExistence type="predicted"/>
<protein>
    <submittedName>
        <fullName evidence="1">Uncharacterized protein</fullName>
    </submittedName>
</protein>
<organism evidence="1 2">
    <name type="scientific">Araneus ventricosus</name>
    <name type="common">Orbweaver spider</name>
    <name type="synonym">Epeira ventricosa</name>
    <dbReference type="NCBI Taxonomy" id="182803"/>
    <lineage>
        <taxon>Eukaryota</taxon>
        <taxon>Metazoa</taxon>
        <taxon>Ecdysozoa</taxon>
        <taxon>Arthropoda</taxon>
        <taxon>Chelicerata</taxon>
        <taxon>Arachnida</taxon>
        <taxon>Araneae</taxon>
        <taxon>Araneomorphae</taxon>
        <taxon>Entelegynae</taxon>
        <taxon>Araneoidea</taxon>
        <taxon>Araneidae</taxon>
        <taxon>Araneus</taxon>
    </lineage>
</organism>
<dbReference type="Proteomes" id="UP000499080">
    <property type="component" value="Unassembled WGS sequence"/>
</dbReference>
<reference evidence="1 2" key="1">
    <citation type="journal article" date="2019" name="Sci. Rep.">
        <title>Orb-weaving spider Araneus ventricosus genome elucidates the spidroin gene catalogue.</title>
        <authorList>
            <person name="Kono N."/>
            <person name="Nakamura H."/>
            <person name="Ohtoshi R."/>
            <person name="Moran D.A.P."/>
            <person name="Shinohara A."/>
            <person name="Yoshida Y."/>
            <person name="Fujiwara M."/>
            <person name="Mori M."/>
            <person name="Tomita M."/>
            <person name="Arakawa K."/>
        </authorList>
    </citation>
    <scope>NUCLEOTIDE SEQUENCE [LARGE SCALE GENOMIC DNA]</scope>
</reference>
<dbReference type="AlphaFoldDB" id="A0A4Y2CW12"/>
<keyword evidence="2" id="KW-1185">Reference proteome</keyword>
<sequence>MASKGTDTRDATADAETYIMRCGLEKAISQPVVVITGQDVDLVVLLIALAPPESNIYFMKSGKRKVVAKLFSTKKAPKRTFSSPNHPPSLCIQWLRNNISYL</sequence>
<evidence type="ECO:0000313" key="1">
    <source>
        <dbReference type="EMBL" id="GBM08136.1"/>
    </source>
</evidence>
<accession>A0A4Y2CW12</accession>
<evidence type="ECO:0000313" key="2">
    <source>
        <dbReference type="Proteomes" id="UP000499080"/>
    </source>
</evidence>
<name>A0A4Y2CW12_ARAVE</name>